<dbReference type="AlphaFoldDB" id="A4JTF7"/>
<organism evidence="1 2">
    <name type="scientific">Burkholderia vietnamiensis (strain G4 / LMG 22486)</name>
    <name type="common">Burkholderia cepacia (strain R1808)</name>
    <dbReference type="NCBI Taxonomy" id="269482"/>
    <lineage>
        <taxon>Bacteria</taxon>
        <taxon>Pseudomonadati</taxon>
        <taxon>Pseudomonadota</taxon>
        <taxon>Betaproteobacteria</taxon>
        <taxon>Burkholderiales</taxon>
        <taxon>Burkholderiaceae</taxon>
        <taxon>Burkholderia</taxon>
        <taxon>Burkholderia cepacia complex</taxon>
    </lineage>
</organism>
<evidence type="ECO:0000313" key="1">
    <source>
        <dbReference type="EMBL" id="ABO59560.1"/>
    </source>
</evidence>
<sequence>MLSLRHNPEPGTGQARLSPTSLVHISLRNHLCVVALRSQYGRAFHLGTLVRTMFECFYLYEAGYGDADPAVFSRADAELGSLSLLALEQNRYFLSEPGFRAAVSLLELYDRQLQHTPLQSLIKACEKADRNFRAEETKRMPMEALVQRLRSLRAMGVRRAGKNCA</sequence>
<keyword evidence="1" id="KW-0614">Plasmid</keyword>
<evidence type="ECO:0000313" key="2">
    <source>
        <dbReference type="Proteomes" id="UP000002287"/>
    </source>
</evidence>
<reference evidence="1 2" key="1">
    <citation type="submission" date="2007-03" db="EMBL/GenBank/DDBJ databases">
        <title>Complete sequence of plasmid pBVIE01 of Burkholderia vietnamiensis G4.</title>
        <authorList>
            <consortium name="US DOE Joint Genome Institute"/>
            <person name="Copeland A."/>
            <person name="Lucas S."/>
            <person name="Lapidus A."/>
            <person name="Barry K."/>
            <person name="Detter J.C."/>
            <person name="Glavina del Rio T."/>
            <person name="Hammon N."/>
            <person name="Israni S."/>
            <person name="Dalin E."/>
            <person name="Tice H."/>
            <person name="Pitluck S."/>
            <person name="Chain P."/>
            <person name="Malfatti S."/>
            <person name="Shin M."/>
            <person name="Vergez L."/>
            <person name="Schmutz J."/>
            <person name="Larimer F."/>
            <person name="Land M."/>
            <person name="Hauser L."/>
            <person name="Kyrpides N."/>
            <person name="Tiedje J."/>
            <person name="Richardson P."/>
        </authorList>
    </citation>
    <scope>NUCLEOTIDE SEQUENCE [LARGE SCALE GENOMIC DNA]</scope>
    <source>
        <strain evidence="2">G4 / LMG 22486</strain>
        <plasmid evidence="1 2">pBVIE01</plasmid>
    </source>
</reference>
<dbReference type="Proteomes" id="UP000002287">
    <property type="component" value="Plasmid pBVIE01"/>
</dbReference>
<accession>A4JTF7</accession>
<protein>
    <submittedName>
        <fullName evidence="1">Uncharacterized protein</fullName>
    </submittedName>
</protein>
<dbReference type="KEGG" id="bvi:Bcep1808_6671"/>
<name>A4JTF7_BURVG</name>
<gene>
    <name evidence="1" type="ordered locus">Bcep1808_6671</name>
</gene>
<proteinExistence type="predicted"/>
<geneLocation type="plasmid" evidence="1 2">
    <name>pBVIE01</name>
</geneLocation>
<dbReference type="EMBL" id="CP000617">
    <property type="protein sequence ID" value="ABO59560.1"/>
    <property type="molecule type" value="Genomic_DNA"/>
</dbReference>
<dbReference type="HOGENOM" id="CLU_1607783_0_0_4"/>